<comment type="caution">
    <text evidence="8">The sequence shown here is derived from an EMBL/GenBank/DDBJ whole genome shotgun (WGS) entry which is preliminary data.</text>
</comment>
<protein>
    <recommendedName>
        <fullName evidence="1">peptide chain release factor N(5)-glutamine methyltransferase</fullName>
        <ecNumber evidence="1">2.1.1.297</ecNumber>
    </recommendedName>
</protein>
<evidence type="ECO:0000313" key="8">
    <source>
        <dbReference type="EMBL" id="PIT95862.1"/>
    </source>
</evidence>
<dbReference type="NCBIfam" id="TIGR00536">
    <property type="entry name" value="hemK_fam"/>
    <property type="match status" value="1"/>
</dbReference>
<dbReference type="SUPFAM" id="SSF53335">
    <property type="entry name" value="S-adenosyl-L-methionine-dependent methyltransferases"/>
    <property type="match status" value="1"/>
</dbReference>
<dbReference type="InterPro" id="IPR029063">
    <property type="entry name" value="SAM-dependent_MTases_sf"/>
</dbReference>
<dbReference type="GO" id="GO:0102559">
    <property type="term" value="F:peptide chain release factor N(5)-glutamine methyltransferase activity"/>
    <property type="evidence" value="ECO:0007669"/>
    <property type="project" value="UniProtKB-EC"/>
</dbReference>
<dbReference type="EMBL" id="PFAM01000021">
    <property type="protein sequence ID" value="PIT95862.1"/>
    <property type="molecule type" value="Genomic_DNA"/>
</dbReference>
<dbReference type="NCBIfam" id="TIGR03534">
    <property type="entry name" value="RF_mod_PrmC"/>
    <property type="match status" value="1"/>
</dbReference>
<dbReference type="InterPro" id="IPR019874">
    <property type="entry name" value="RF_methyltr_PrmC"/>
</dbReference>
<name>A0A2M6WSV4_9BACT</name>
<dbReference type="Gene3D" id="1.10.8.10">
    <property type="entry name" value="DNA helicase RuvA subunit, C-terminal domain"/>
    <property type="match status" value="1"/>
</dbReference>
<sequence length="288" mass="32292">MLNISQVLSQYNTKIKKISRQPDLESQLILAFVLKKPRSYILAHTDSELSKQQLSITTKLFARRLSGEPLAYLTGEQEFGELSFKVNKYTLIPRWETELMVEQALSLAHNSTNTTILDIGTGSGCIAITLAKKLPQVTVIASDKSARALAVAKINATRHEVKITWLTGNLLQSLIKKINLLPKNTKQLITTANLPYVPSAYLKNLKSKDKIGLKFEPLSALNGGSDGLKYYRELSKQIKHLKNLRPKLIITVLMEIQPGQVGAMQKIFEHNFIIKDLAKKDRLVIANF</sequence>
<evidence type="ECO:0000256" key="3">
    <source>
        <dbReference type="ARBA" id="ARBA00022679"/>
    </source>
</evidence>
<organism evidence="8 9">
    <name type="scientific">Candidatus Falkowbacteria bacterium CG10_big_fil_rev_8_21_14_0_10_37_14</name>
    <dbReference type="NCBI Taxonomy" id="1974561"/>
    <lineage>
        <taxon>Bacteria</taxon>
        <taxon>Candidatus Falkowiibacteriota</taxon>
    </lineage>
</organism>
<comment type="catalytic activity">
    <reaction evidence="5">
        <text>L-glutaminyl-[peptide chain release factor] + S-adenosyl-L-methionine = N(5)-methyl-L-glutaminyl-[peptide chain release factor] + S-adenosyl-L-homocysteine + H(+)</text>
        <dbReference type="Rhea" id="RHEA:42896"/>
        <dbReference type="Rhea" id="RHEA-COMP:10271"/>
        <dbReference type="Rhea" id="RHEA-COMP:10272"/>
        <dbReference type="ChEBI" id="CHEBI:15378"/>
        <dbReference type="ChEBI" id="CHEBI:30011"/>
        <dbReference type="ChEBI" id="CHEBI:57856"/>
        <dbReference type="ChEBI" id="CHEBI:59789"/>
        <dbReference type="ChEBI" id="CHEBI:61891"/>
        <dbReference type="EC" id="2.1.1.297"/>
    </reaction>
</comment>
<feature type="domain" description="Release factor glutamine methyltransferase N-terminal" evidence="7">
    <location>
        <begin position="8"/>
        <end position="75"/>
    </location>
</feature>
<keyword evidence="2 8" id="KW-0489">Methyltransferase</keyword>
<dbReference type="InterPro" id="IPR040758">
    <property type="entry name" value="PrmC_N"/>
</dbReference>
<dbReference type="InterPro" id="IPR050320">
    <property type="entry name" value="N5-glutamine_MTase"/>
</dbReference>
<dbReference type="GO" id="GO:0032259">
    <property type="term" value="P:methylation"/>
    <property type="evidence" value="ECO:0007669"/>
    <property type="project" value="UniProtKB-KW"/>
</dbReference>
<dbReference type="PANTHER" id="PTHR18895">
    <property type="entry name" value="HEMK METHYLTRANSFERASE"/>
    <property type="match status" value="1"/>
</dbReference>
<dbReference type="CDD" id="cd02440">
    <property type="entry name" value="AdoMet_MTases"/>
    <property type="match status" value="1"/>
</dbReference>
<proteinExistence type="predicted"/>
<dbReference type="Pfam" id="PF17827">
    <property type="entry name" value="PrmC_N"/>
    <property type="match status" value="1"/>
</dbReference>
<keyword evidence="3 8" id="KW-0808">Transferase</keyword>
<feature type="domain" description="Methyltransferase small" evidence="6">
    <location>
        <begin position="110"/>
        <end position="180"/>
    </location>
</feature>
<dbReference type="EC" id="2.1.1.297" evidence="1"/>
<keyword evidence="4" id="KW-0949">S-adenosyl-L-methionine</keyword>
<evidence type="ECO:0000259" key="7">
    <source>
        <dbReference type="Pfam" id="PF17827"/>
    </source>
</evidence>
<dbReference type="InterPro" id="IPR004556">
    <property type="entry name" value="HemK-like"/>
</dbReference>
<reference evidence="9" key="1">
    <citation type="submission" date="2017-09" db="EMBL/GenBank/DDBJ databases">
        <title>Depth-based differentiation of microbial function through sediment-hosted aquifers and enrichment of novel symbionts in the deep terrestrial subsurface.</title>
        <authorList>
            <person name="Probst A.J."/>
            <person name="Ladd B."/>
            <person name="Jarett J.K."/>
            <person name="Geller-Mcgrath D.E."/>
            <person name="Sieber C.M.K."/>
            <person name="Emerson J.B."/>
            <person name="Anantharaman K."/>
            <person name="Thomas B.C."/>
            <person name="Malmstrom R."/>
            <person name="Stieglmeier M."/>
            <person name="Klingl A."/>
            <person name="Woyke T."/>
            <person name="Ryan C.M."/>
            <person name="Banfield J.F."/>
        </authorList>
    </citation>
    <scope>NUCLEOTIDE SEQUENCE [LARGE SCALE GENOMIC DNA]</scope>
</reference>
<evidence type="ECO:0000256" key="4">
    <source>
        <dbReference type="ARBA" id="ARBA00022691"/>
    </source>
</evidence>
<gene>
    <name evidence="8" type="primary">prmC</name>
    <name evidence="8" type="ORF">COT94_03385</name>
</gene>
<dbReference type="Proteomes" id="UP000228533">
    <property type="component" value="Unassembled WGS sequence"/>
</dbReference>
<dbReference type="Pfam" id="PF05175">
    <property type="entry name" value="MTS"/>
    <property type="match status" value="1"/>
</dbReference>
<dbReference type="PANTHER" id="PTHR18895:SF74">
    <property type="entry name" value="MTRF1L RELEASE FACTOR GLUTAMINE METHYLTRANSFERASE"/>
    <property type="match status" value="1"/>
</dbReference>
<evidence type="ECO:0000259" key="6">
    <source>
        <dbReference type="Pfam" id="PF05175"/>
    </source>
</evidence>
<accession>A0A2M6WSV4</accession>
<evidence type="ECO:0000313" key="9">
    <source>
        <dbReference type="Proteomes" id="UP000228533"/>
    </source>
</evidence>
<dbReference type="Gene3D" id="3.40.50.150">
    <property type="entry name" value="Vaccinia Virus protein VP39"/>
    <property type="match status" value="1"/>
</dbReference>
<evidence type="ECO:0000256" key="2">
    <source>
        <dbReference type="ARBA" id="ARBA00022603"/>
    </source>
</evidence>
<evidence type="ECO:0000256" key="5">
    <source>
        <dbReference type="ARBA" id="ARBA00048391"/>
    </source>
</evidence>
<dbReference type="InterPro" id="IPR007848">
    <property type="entry name" value="Small_mtfrase_dom"/>
</dbReference>
<evidence type="ECO:0000256" key="1">
    <source>
        <dbReference type="ARBA" id="ARBA00012771"/>
    </source>
</evidence>
<dbReference type="AlphaFoldDB" id="A0A2M6WSV4"/>